<evidence type="ECO:0000313" key="7">
    <source>
        <dbReference type="EMBL" id="RMV27238.1"/>
    </source>
</evidence>
<dbReference type="PANTHER" id="PTHR18968:SF9">
    <property type="entry name" value="3D-(3,5_4)-TRIHYDROXYCYCLOHEXANE-1,2-DIONE HYDROLASE"/>
    <property type="match status" value="1"/>
</dbReference>
<dbReference type="GO" id="GO:0003984">
    <property type="term" value="F:acetolactate synthase activity"/>
    <property type="evidence" value="ECO:0007669"/>
    <property type="project" value="TreeGrafter"/>
</dbReference>
<evidence type="ECO:0000256" key="1">
    <source>
        <dbReference type="ARBA" id="ARBA00007812"/>
    </source>
</evidence>
<evidence type="ECO:0000259" key="4">
    <source>
        <dbReference type="Pfam" id="PF00205"/>
    </source>
</evidence>
<dbReference type="InterPro" id="IPR012000">
    <property type="entry name" value="Thiamin_PyroP_enz_cen_dom"/>
</dbReference>
<gene>
    <name evidence="7" type="ORF">ALP13_01631</name>
</gene>
<reference evidence="7 8" key="1">
    <citation type="submission" date="2018-08" db="EMBL/GenBank/DDBJ databases">
        <title>Recombination of ecologically and evolutionarily significant loci maintains genetic cohesion in the Pseudomonas syringae species complex.</title>
        <authorList>
            <person name="Dillon M."/>
            <person name="Thakur S."/>
            <person name="Almeida R.N.D."/>
            <person name="Weir B.S."/>
            <person name="Guttman D.S."/>
        </authorList>
    </citation>
    <scope>NUCLEOTIDE SEQUENCE [LARGE SCALE GENOMIC DNA]</scope>
    <source>
        <strain evidence="7 8">ICMP 11281</strain>
    </source>
</reference>
<comment type="similarity">
    <text evidence="1 3">Belongs to the TPP enzyme family.</text>
</comment>
<dbReference type="GO" id="GO:0009099">
    <property type="term" value="P:L-valine biosynthetic process"/>
    <property type="evidence" value="ECO:0007669"/>
    <property type="project" value="TreeGrafter"/>
</dbReference>
<dbReference type="NCBIfam" id="TIGR04377">
    <property type="entry name" value="myo_inos_iolD"/>
    <property type="match status" value="1"/>
</dbReference>
<proteinExistence type="inferred from homology"/>
<evidence type="ECO:0000256" key="2">
    <source>
        <dbReference type="ARBA" id="ARBA00023052"/>
    </source>
</evidence>
<keyword evidence="2 3" id="KW-0786">Thiamine pyrophosphate</keyword>
<dbReference type="Pfam" id="PF02775">
    <property type="entry name" value="TPP_enzyme_C"/>
    <property type="match status" value="1"/>
</dbReference>
<dbReference type="GO" id="GO:0030976">
    <property type="term" value="F:thiamine pyrophosphate binding"/>
    <property type="evidence" value="ECO:0007669"/>
    <property type="project" value="InterPro"/>
</dbReference>
<sequence length="645" mass="70222">MSTTRLTMAQALVKFLDNQYVEVDGVQSKFVAGIFTIFGHGNVLGLGQALEQDSGDLVVHQGRNEQGMCHAAIGFAKQHLRRKIYACSSSVGPGAANMITAAATASANRIPLLLLPGDVYASRQPDPVLQQIEQFHDLSISTNDAFKAVSKYWDRINRPEQLMSAAISAMRVLTDPAETGAVTLALPQDVQAEAYDYPDSFLQKRVHRIDRRPPSKAMLDDALKLLVGKRKPLLICGGGVRYSGAAEALQAFAERFDIPFAETQAGKSAIVSAHPLNMGGIGETGTVAANRLAKEADLIIGVGTRYSDFTTASKWLFQNPDVQFLNINVGAFDVQKLDGVQLLADAQFALQALSEVLQASDYRAAWGDAPRAARAELDAEVDRLYAVEYQSEGFVPEINDHMAPAVLRDFIELTGSCLTQSGVLGILNQSLPPDAVIVAAAGSLPGDLQRAWRSTGVDTYHVEYGYSCMGYEVNAALGVKLAVPHREVFALVGDGSYMMLHSELATSIQERRKINVVLLDNMTFGCINNLQMEHGMNSFGTEFRFRNPQTGKLDGDFVPVDFAMSAAAYGCKTYKVSTAEQLHQALADARLQTVSTLIDIKVLPKTMIHKYLSWWRVGVAEVSTTGTTAQVYDTLNRELAKARQY</sequence>
<dbReference type="GO" id="GO:0050660">
    <property type="term" value="F:flavin adenine dinucleotide binding"/>
    <property type="evidence" value="ECO:0007669"/>
    <property type="project" value="TreeGrafter"/>
</dbReference>
<dbReference type="Gene3D" id="3.40.50.1220">
    <property type="entry name" value="TPP-binding domain"/>
    <property type="match status" value="1"/>
</dbReference>
<organism evidence="7 8">
    <name type="scientific">Pseudomonas syringae pv. maculicola</name>
    <dbReference type="NCBI Taxonomy" id="59511"/>
    <lineage>
        <taxon>Bacteria</taxon>
        <taxon>Pseudomonadati</taxon>
        <taxon>Pseudomonadota</taxon>
        <taxon>Gammaproteobacteria</taxon>
        <taxon>Pseudomonadales</taxon>
        <taxon>Pseudomonadaceae</taxon>
        <taxon>Pseudomonas</taxon>
    </lineage>
</organism>
<comment type="caution">
    <text evidence="7">The sequence shown here is derived from an EMBL/GenBank/DDBJ whole genome shotgun (WGS) entry which is preliminary data.</text>
</comment>
<dbReference type="EMBL" id="RBUQ01000375">
    <property type="protein sequence ID" value="RMV27238.1"/>
    <property type="molecule type" value="Genomic_DNA"/>
</dbReference>
<dbReference type="GO" id="GO:0000287">
    <property type="term" value="F:magnesium ion binding"/>
    <property type="evidence" value="ECO:0007669"/>
    <property type="project" value="InterPro"/>
</dbReference>
<protein>
    <submittedName>
        <fullName evidence="7">IolD protein</fullName>
    </submittedName>
</protein>
<feature type="domain" description="Thiamine pyrophosphate enzyme central" evidence="4">
    <location>
        <begin position="219"/>
        <end position="353"/>
    </location>
</feature>
<dbReference type="Pfam" id="PF02776">
    <property type="entry name" value="TPP_enzyme_N"/>
    <property type="match status" value="1"/>
</dbReference>
<dbReference type="AlphaFoldDB" id="A0A0N0WXU5"/>
<dbReference type="CDD" id="cd02003">
    <property type="entry name" value="TPP_IolD"/>
    <property type="match status" value="1"/>
</dbReference>
<evidence type="ECO:0000256" key="3">
    <source>
        <dbReference type="RuleBase" id="RU362132"/>
    </source>
</evidence>
<dbReference type="InterPro" id="IPR029035">
    <property type="entry name" value="DHS-like_NAD/FAD-binding_dom"/>
</dbReference>
<dbReference type="InterPro" id="IPR045229">
    <property type="entry name" value="TPP_enz"/>
</dbReference>
<dbReference type="Gene3D" id="3.40.50.970">
    <property type="match status" value="2"/>
</dbReference>
<dbReference type="RefSeq" id="WP_054069160.1">
    <property type="nucleotide sequence ID" value="NZ_JAEVFP010000002.1"/>
</dbReference>
<dbReference type="SUPFAM" id="SSF52467">
    <property type="entry name" value="DHS-like NAD/FAD-binding domain"/>
    <property type="match status" value="1"/>
</dbReference>
<accession>A0A0N0WXU5</accession>
<dbReference type="InterPro" id="IPR030817">
    <property type="entry name" value="Myo_inos_IolD"/>
</dbReference>
<dbReference type="SUPFAM" id="SSF52518">
    <property type="entry name" value="Thiamin diphosphate-binding fold (THDP-binding)"/>
    <property type="match status" value="2"/>
</dbReference>
<dbReference type="InterPro" id="IPR011766">
    <property type="entry name" value="TPP_enzyme_TPP-bd"/>
</dbReference>
<evidence type="ECO:0000259" key="6">
    <source>
        <dbReference type="Pfam" id="PF02776"/>
    </source>
</evidence>
<dbReference type="InterPro" id="IPR029061">
    <property type="entry name" value="THDP-binding"/>
</dbReference>
<dbReference type="Pfam" id="PF00205">
    <property type="entry name" value="TPP_enzyme_M"/>
    <property type="match status" value="1"/>
</dbReference>
<dbReference type="GO" id="GO:0009097">
    <property type="term" value="P:isoleucine biosynthetic process"/>
    <property type="evidence" value="ECO:0007669"/>
    <property type="project" value="TreeGrafter"/>
</dbReference>
<dbReference type="GO" id="GO:0005948">
    <property type="term" value="C:acetolactate synthase complex"/>
    <property type="evidence" value="ECO:0007669"/>
    <property type="project" value="TreeGrafter"/>
</dbReference>
<dbReference type="GO" id="GO:0016823">
    <property type="term" value="F:hydrolase activity, acting on acid carbon-carbon bonds, in ketonic substances"/>
    <property type="evidence" value="ECO:0007669"/>
    <property type="project" value="InterPro"/>
</dbReference>
<dbReference type="GO" id="GO:0019310">
    <property type="term" value="P:inositol catabolic process"/>
    <property type="evidence" value="ECO:0007669"/>
    <property type="project" value="InterPro"/>
</dbReference>
<dbReference type="CDD" id="cd07035">
    <property type="entry name" value="TPP_PYR_POX_like"/>
    <property type="match status" value="1"/>
</dbReference>
<dbReference type="InterPro" id="IPR000399">
    <property type="entry name" value="TPP-bd_CS"/>
</dbReference>
<feature type="domain" description="Thiamine pyrophosphate enzyme TPP-binding" evidence="5">
    <location>
        <begin position="441"/>
        <end position="600"/>
    </location>
</feature>
<name>A0A0N0WXU5_PSEYM</name>
<dbReference type="Proteomes" id="UP000271631">
    <property type="component" value="Unassembled WGS sequence"/>
</dbReference>
<evidence type="ECO:0000259" key="5">
    <source>
        <dbReference type="Pfam" id="PF02775"/>
    </source>
</evidence>
<dbReference type="InterPro" id="IPR012001">
    <property type="entry name" value="Thiamin_PyroP_enz_TPP-bd_dom"/>
</dbReference>
<dbReference type="PROSITE" id="PS00187">
    <property type="entry name" value="TPP_ENZYMES"/>
    <property type="match status" value="1"/>
</dbReference>
<feature type="domain" description="Thiamine pyrophosphate enzyme N-terminal TPP-binding" evidence="6">
    <location>
        <begin position="32"/>
        <end position="134"/>
    </location>
</feature>
<evidence type="ECO:0000313" key="8">
    <source>
        <dbReference type="Proteomes" id="UP000271631"/>
    </source>
</evidence>
<dbReference type="PANTHER" id="PTHR18968">
    <property type="entry name" value="THIAMINE PYROPHOSPHATE ENZYMES"/>
    <property type="match status" value="1"/>
</dbReference>